<reference evidence="1" key="1">
    <citation type="submission" date="2020-05" db="EMBL/GenBank/DDBJ databases">
        <title>Large-scale comparative analyses of tick genomes elucidate their genetic diversity and vector capacities.</title>
        <authorList>
            <person name="Jia N."/>
            <person name="Wang J."/>
            <person name="Shi W."/>
            <person name="Du L."/>
            <person name="Sun Y."/>
            <person name="Zhan W."/>
            <person name="Jiang J."/>
            <person name="Wang Q."/>
            <person name="Zhang B."/>
            <person name="Ji P."/>
            <person name="Sakyi L.B."/>
            <person name="Cui X."/>
            <person name="Yuan T."/>
            <person name="Jiang B."/>
            <person name="Yang W."/>
            <person name="Lam T.T.-Y."/>
            <person name="Chang Q."/>
            <person name="Ding S."/>
            <person name="Wang X."/>
            <person name="Zhu J."/>
            <person name="Ruan X."/>
            <person name="Zhao L."/>
            <person name="Wei J."/>
            <person name="Que T."/>
            <person name="Du C."/>
            <person name="Cheng J."/>
            <person name="Dai P."/>
            <person name="Han X."/>
            <person name="Huang E."/>
            <person name="Gao Y."/>
            <person name="Liu J."/>
            <person name="Shao H."/>
            <person name="Ye R."/>
            <person name="Li L."/>
            <person name="Wei W."/>
            <person name="Wang X."/>
            <person name="Wang C."/>
            <person name="Yang T."/>
            <person name="Huo Q."/>
            <person name="Li W."/>
            <person name="Guo W."/>
            <person name="Chen H."/>
            <person name="Zhou L."/>
            <person name="Ni X."/>
            <person name="Tian J."/>
            <person name="Zhou Y."/>
            <person name="Sheng Y."/>
            <person name="Liu T."/>
            <person name="Pan Y."/>
            <person name="Xia L."/>
            <person name="Li J."/>
            <person name="Zhao F."/>
            <person name="Cao W."/>
        </authorList>
    </citation>
    <scope>NUCLEOTIDE SEQUENCE</scope>
    <source>
        <strain evidence="1">Hyas-2018</strain>
    </source>
</reference>
<accession>A0ACB7SNK4</accession>
<sequence>MPEREEIDRSHPPAAAKPPQNAAAAKRSTRVSPAGNAAAAPPHHHGDTRSPRIPPAWTSRLRCLHPNLQAAATGMCQPGQAKKEASPAGSEEPRPNEAARVIMQRAARDQGFANSLLQVATNNWSGGAHDGATALQGCRSQPEQPRQRRQRQQWSQVRPRRQQRQEQRQQRREGQQQKW</sequence>
<evidence type="ECO:0000313" key="2">
    <source>
        <dbReference type="Proteomes" id="UP000821845"/>
    </source>
</evidence>
<protein>
    <submittedName>
        <fullName evidence="1">Uncharacterized protein</fullName>
    </submittedName>
</protein>
<name>A0ACB7SNK4_HYAAI</name>
<dbReference type="Proteomes" id="UP000821845">
    <property type="component" value="Chromosome 3"/>
</dbReference>
<organism evidence="1 2">
    <name type="scientific">Hyalomma asiaticum</name>
    <name type="common">Tick</name>
    <dbReference type="NCBI Taxonomy" id="266040"/>
    <lineage>
        <taxon>Eukaryota</taxon>
        <taxon>Metazoa</taxon>
        <taxon>Ecdysozoa</taxon>
        <taxon>Arthropoda</taxon>
        <taxon>Chelicerata</taxon>
        <taxon>Arachnida</taxon>
        <taxon>Acari</taxon>
        <taxon>Parasitiformes</taxon>
        <taxon>Ixodida</taxon>
        <taxon>Ixodoidea</taxon>
        <taxon>Ixodidae</taxon>
        <taxon>Hyalomminae</taxon>
        <taxon>Hyalomma</taxon>
    </lineage>
</organism>
<keyword evidence="2" id="KW-1185">Reference proteome</keyword>
<gene>
    <name evidence="1" type="ORF">HPB50_005344</name>
</gene>
<dbReference type="EMBL" id="CM023483">
    <property type="protein sequence ID" value="KAH6935359.1"/>
    <property type="molecule type" value="Genomic_DNA"/>
</dbReference>
<comment type="caution">
    <text evidence="1">The sequence shown here is derived from an EMBL/GenBank/DDBJ whole genome shotgun (WGS) entry which is preliminary data.</text>
</comment>
<proteinExistence type="predicted"/>
<evidence type="ECO:0000313" key="1">
    <source>
        <dbReference type="EMBL" id="KAH6935359.1"/>
    </source>
</evidence>